<organism evidence="2 3">
    <name type="scientific">Pyrus ussuriensis x Pyrus communis</name>
    <dbReference type="NCBI Taxonomy" id="2448454"/>
    <lineage>
        <taxon>Eukaryota</taxon>
        <taxon>Viridiplantae</taxon>
        <taxon>Streptophyta</taxon>
        <taxon>Embryophyta</taxon>
        <taxon>Tracheophyta</taxon>
        <taxon>Spermatophyta</taxon>
        <taxon>Magnoliopsida</taxon>
        <taxon>eudicotyledons</taxon>
        <taxon>Gunneridae</taxon>
        <taxon>Pentapetalae</taxon>
        <taxon>rosids</taxon>
        <taxon>fabids</taxon>
        <taxon>Rosales</taxon>
        <taxon>Rosaceae</taxon>
        <taxon>Amygdaloideae</taxon>
        <taxon>Maleae</taxon>
        <taxon>Pyrus</taxon>
    </lineage>
</organism>
<dbReference type="AlphaFoldDB" id="A0A5N5FRI6"/>
<evidence type="ECO:0000256" key="1">
    <source>
        <dbReference type="SAM" id="MobiDB-lite"/>
    </source>
</evidence>
<evidence type="ECO:0000313" key="2">
    <source>
        <dbReference type="EMBL" id="KAB2603990.1"/>
    </source>
</evidence>
<reference evidence="2 3" key="2">
    <citation type="submission" date="2019-11" db="EMBL/GenBank/DDBJ databases">
        <title>A de novo genome assembly of a pear dwarfing rootstock.</title>
        <authorList>
            <person name="Wang F."/>
            <person name="Wang J."/>
            <person name="Li S."/>
            <person name="Zhang Y."/>
            <person name="Fang M."/>
            <person name="Ma L."/>
            <person name="Zhao Y."/>
            <person name="Jiang S."/>
        </authorList>
    </citation>
    <scope>NUCLEOTIDE SEQUENCE [LARGE SCALE GENOMIC DNA]</scope>
    <source>
        <strain evidence="2">S2</strain>
        <tissue evidence="2">Leaf</tissue>
    </source>
</reference>
<evidence type="ECO:0000313" key="3">
    <source>
        <dbReference type="Proteomes" id="UP000327157"/>
    </source>
</evidence>
<dbReference type="EMBL" id="SMOL01000657">
    <property type="protein sequence ID" value="KAB2603990.1"/>
    <property type="molecule type" value="Genomic_DNA"/>
</dbReference>
<proteinExistence type="predicted"/>
<name>A0A5N5FRI6_9ROSA</name>
<feature type="compositionally biased region" description="Basic and acidic residues" evidence="1">
    <location>
        <begin position="54"/>
        <end position="64"/>
    </location>
</feature>
<keyword evidence="3" id="KW-1185">Reference proteome</keyword>
<accession>A0A5N5FRI6</accession>
<sequence>MNQQPNKHQRWKVVVRTPKLRLYTLFDQAVGGGTNDHRWEGMKVKRVDAWRGKYSGEDNMETPKRSFPIGARSGSN</sequence>
<feature type="region of interest" description="Disordered" evidence="1">
    <location>
        <begin position="54"/>
        <end position="76"/>
    </location>
</feature>
<protein>
    <submittedName>
        <fullName evidence="2">Uncharacterized protein</fullName>
    </submittedName>
</protein>
<reference evidence="2 3" key="1">
    <citation type="submission" date="2019-09" db="EMBL/GenBank/DDBJ databases">
        <authorList>
            <person name="Ou C."/>
        </authorList>
    </citation>
    <scope>NUCLEOTIDE SEQUENCE [LARGE SCALE GENOMIC DNA]</scope>
    <source>
        <strain evidence="2">S2</strain>
        <tissue evidence="2">Leaf</tissue>
    </source>
</reference>
<comment type="caution">
    <text evidence="2">The sequence shown here is derived from an EMBL/GenBank/DDBJ whole genome shotgun (WGS) entry which is preliminary data.</text>
</comment>
<dbReference type="Proteomes" id="UP000327157">
    <property type="component" value="Unassembled WGS sequence"/>
</dbReference>
<gene>
    <name evidence="2" type="ORF">D8674_038768</name>
</gene>